<organism evidence="2 3">
    <name type="scientific">Ensete ventricosum</name>
    <name type="common">Abyssinian banana</name>
    <name type="synonym">Musa ensete</name>
    <dbReference type="NCBI Taxonomy" id="4639"/>
    <lineage>
        <taxon>Eukaryota</taxon>
        <taxon>Viridiplantae</taxon>
        <taxon>Streptophyta</taxon>
        <taxon>Embryophyta</taxon>
        <taxon>Tracheophyta</taxon>
        <taxon>Spermatophyta</taxon>
        <taxon>Magnoliopsida</taxon>
        <taxon>Liliopsida</taxon>
        <taxon>Zingiberales</taxon>
        <taxon>Musaceae</taxon>
        <taxon>Ensete</taxon>
    </lineage>
</organism>
<evidence type="ECO:0000313" key="2">
    <source>
        <dbReference type="EMBL" id="KAJ8491776.1"/>
    </source>
</evidence>
<keyword evidence="3" id="KW-1185">Reference proteome</keyword>
<feature type="region of interest" description="Disordered" evidence="1">
    <location>
        <begin position="26"/>
        <end position="47"/>
    </location>
</feature>
<accession>A0AAV8R9T5</accession>
<evidence type="ECO:0000313" key="3">
    <source>
        <dbReference type="Proteomes" id="UP001222027"/>
    </source>
</evidence>
<name>A0AAV8R9T5_ENSVE</name>
<proteinExistence type="predicted"/>
<gene>
    <name evidence="2" type="ORF">OPV22_013497</name>
</gene>
<comment type="caution">
    <text evidence="2">The sequence shown here is derived from an EMBL/GenBank/DDBJ whole genome shotgun (WGS) entry which is preliminary data.</text>
</comment>
<dbReference type="Proteomes" id="UP001222027">
    <property type="component" value="Unassembled WGS sequence"/>
</dbReference>
<evidence type="ECO:0000256" key="1">
    <source>
        <dbReference type="SAM" id="MobiDB-lite"/>
    </source>
</evidence>
<protein>
    <submittedName>
        <fullName evidence="2">Uncharacterized protein</fullName>
    </submittedName>
</protein>
<sequence>MAELRVEATHPAITSHAAPVAQVYKSLGGRNPTSRGAETGHSEKMADDAEPDLAQLGLATAVKGFRCKQTGGLYHIKSRRASLKTMHIGWKYSRSRVRGCGRTKLWCVSVLTMPGTGNGKSTQDITTVVSASLQSLLDLIFRIEDAEVRWQ</sequence>
<dbReference type="EMBL" id="JAQQAF010000004">
    <property type="protein sequence ID" value="KAJ8491776.1"/>
    <property type="molecule type" value="Genomic_DNA"/>
</dbReference>
<dbReference type="AlphaFoldDB" id="A0AAV8R9T5"/>
<reference evidence="2 3" key="1">
    <citation type="submission" date="2022-12" db="EMBL/GenBank/DDBJ databases">
        <title>Chromosome-scale assembly of the Ensete ventricosum genome.</title>
        <authorList>
            <person name="Dussert Y."/>
            <person name="Stocks J."/>
            <person name="Wendawek A."/>
            <person name="Woldeyes F."/>
            <person name="Nichols R.A."/>
            <person name="Borrell J.S."/>
        </authorList>
    </citation>
    <scope>NUCLEOTIDE SEQUENCE [LARGE SCALE GENOMIC DNA]</scope>
    <source>
        <strain evidence="3">cv. Maze</strain>
        <tissue evidence="2">Seeds</tissue>
    </source>
</reference>
<feature type="compositionally biased region" description="Basic and acidic residues" evidence="1">
    <location>
        <begin position="38"/>
        <end position="47"/>
    </location>
</feature>